<keyword evidence="1" id="KW-0805">Transcription regulation</keyword>
<keyword evidence="1" id="KW-0234">DNA repair</keyword>
<dbReference type="EMBL" id="JBDODL010000761">
    <property type="protein sequence ID" value="MES1920611.1"/>
    <property type="molecule type" value="Genomic_DNA"/>
</dbReference>
<evidence type="ECO:0000256" key="1">
    <source>
        <dbReference type="RuleBase" id="RU367052"/>
    </source>
</evidence>
<comment type="similarity">
    <text evidence="1">Belongs to the peptidase M24 family. SPT16 subfamily.</text>
</comment>
<dbReference type="Pfam" id="PF00557">
    <property type="entry name" value="Peptidase_M24"/>
    <property type="match status" value="1"/>
</dbReference>
<dbReference type="Gene3D" id="3.40.350.10">
    <property type="entry name" value="Creatinase/prolidase N-terminal domain"/>
    <property type="match status" value="1"/>
</dbReference>
<dbReference type="Proteomes" id="UP001439008">
    <property type="component" value="Unassembled WGS sequence"/>
</dbReference>
<keyword evidence="4" id="KW-1185">Reference proteome</keyword>
<protein>
    <recommendedName>
        <fullName evidence="1">FACT complex subunit</fullName>
    </recommendedName>
</protein>
<dbReference type="InterPro" id="IPR000994">
    <property type="entry name" value="Pept_M24"/>
</dbReference>
<evidence type="ECO:0000259" key="2">
    <source>
        <dbReference type="Pfam" id="PF00557"/>
    </source>
</evidence>
<proteinExistence type="inferred from homology"/>
<sequence length="390" mass="43469">MPQDSLNVGNLSDKIDKLRSVQSSFTEELCSIIIVSESSSVDSYAKSSAVFIWLFGFDIPGSVLVYSFENKMLHLFSDKYANSNVFGDSGDLKTEKMSAFEESVKDEKFGTKKSVLFLKNKSGELFQKVFATIKSNFLLVECNSAVGKLLSVKTGKERNCAEKAANLCSAVYKYFLVPKIETVIDEDIKITHSTLSKSTEKIINTPNKVQINLNPDFVESCYSPIIQSGGEYNMKLSAESTSNPLKITKNAPVLISLGVRYKSYCCNMSRSLMFDPSEEQKRVYNTALCAFEAAVDALKPGTEVKRIWEIVRNVVEDKYPEKVDKLMKNCGFGIGIQFREPGFVIHKSNANKIENGMIFNLSVGFENLEDTISNTPYAIQIADTVVVEQK</sequence>
<feature type="domain" description="Peptidase M24" evidence="2">
    <location>
        <begin position="161"/>
        <end position="388"/>
    </location>
</feature>
<dbReference type="InterPro" id="IPR029149">
    <property type="entry name" value="Creatin/AminoP/Spt16_N"/>
</dbReference>
<reference evidence="3 4" key="1">
    <citation type="journal article" date="2024" name="BMC Biol.">
        <title>Comparative genomics of Ascetosporea gives new insight into the evolutionary basis for animal parasitism in Rhizaria.</title>
        <authorList>
            <person name="Hiltunen Thoren M."/>
            <person name="Onut-Brannstrom I."/>
            <person name="Alfjorden A."/>
            <person name="Peckova H."/>
            <person name="Swords F."/>
            <person name="Hooper C."/>
            <person name="Holzer A.S."/>
            <person name="Bass D."/>
            <person name="Burki F."/>
        </authorList>
    </citation>
    <scope>NUCLEOTIDE SEQUENCE [LARGE SCALE GENOMIC DNA]</scope>
    <source>
        <strain evidence="3">20-A016</strain>
    </source>
</reference>
<dbReference type="Gene3D" id="3.90.230.10">
    <property type="entry name" value="Creatinase/methionine aminopeptidase superfamily"/>
    <property type="match status" value="1"/>
</dbReference>
<accession>A0ABV2ALR9</accession>
<dbReference type="PANTHER" id="PTHR13980">
    <property type="entry name" value="CDC68 RELATED"/>
    <property type="match status" value="1"/>
</dbReference>
<evidence type="ECO:0000313" key="3">
    <source>
        <dbReference type="EMBL" id="MES1920611.1"/>
    </source>
</evidence>
<comment type="caution">
    <text evidence="3">The sequence shown here is derived from an EMBL/GenBank/DDBJ whole genome shotgun (WGS) entry which is preliminary data.</text>
</comment>
<keyword evidence="3" id="KW-0378">Hydrolase</keyword>
<gene>
    <name evidence="3" type="primary">SPT16_2</name>
    <name evidence="3" type="ORF">MHBO_002262</name>
</gene>
<dbReference type="GO" id="GO:0016787">
    <property type="term" value="F:hydrolase activity"/>
    <property type="evidence" value="ECO:0007669"/>
    <property type="project" value="UniProtKB-KW"/>
</dbReference>
<dbReference type="SUPFAM" id="SSF55920">
    <property type="entry name" value="Creatinase/aminopeptidase"/>
    <property type="match status" value="1"/>
</dbReference>
<comment type="subcellular location">
    <subcellularLocation>
        <location evidence="1">Nucleus</location>
    </subcellularLocation>
    <subcellularLocation>
        <location evidence="1">Chromosome</location>
    </subcellularLocation>
</comment>
<keyword evidence="1" id="KW-0235">DNA replication</keyword>
<evidence type="ECO:0000313" key="4">
    <source>
        <dbReference type="Proteomes" id="UP001439008"/>
    </source>
</evidence>
<keyword evidence="1" id="KW-0539">Nucleus</keyword>
<dbReference type="InterPro" id="IPR040258">
    <property type="entry name" value="Spt16"/>
</dbReference>
<comment type="subunit">
    <text evidence="1">Component of the FACT complex.</text>
</comment>
<dbReference type="GO" id="GO:0003678">
    <property type="term" value="F:DNA helicase activity"/>
    <property type="evidence" value="ECO:0007669"/>
    <property type="project" value="UniProtKB-EC"/>
</dbReference>
<comment type="function">
    <text evidence="1">Component of the FACT complex, a general chromatin factor that acts to reorganize nucleosomes. The FACT complex is involved in multiple processes that require DNA as a template such as mRNA elongation, DNA replication and DNA repair. During transcription elongation the FACT complex acts as a histone chaperone that both destabilizes and restores nucleosomal structure. It facilitates the passage of RNA polymerase II and transcription by promoting the dissociation of one histone H2A-H2B dimer from the nucleosome, then subsequently promotes the reestablishment of the nucleosome following the passage of RNA polymerase II.</text>
</comment>
<organism evidence="3 4">
    <name type="scientific">Bonamia ostreae</name>
    <dbReference type="NCBI Taxonomy" id="126728"/>
    <lineage>
        <taxon>Eukaryota</taxon>
        <taxon>Sar</taxon>
        <taxon>Rhizaria</taxon>
        <taxon>Endomyxa</taxon>
        <taxon>Ascetosporea</taxon>
        <taxon>Haplosporida</taxon>
        <taxon>Bonamia</taxon>
    </lineage>
</organism>
<keyword evidence="1" id="KW-0227">DNA damage</keyword>
<feature type="non-terminal residue" evidence="3">
    <location>
        <position position="390"/>
    </location>
</feature>
<keyword evidence="1" id="KW-0804">Transcription</keyword>
<name>A0ABV2ALR9_9EUKA</name>
<dbReference type="PANTHER" id="PTHR13980:SF15">
    <property type="entry name" value="FACT COMPLEX SUBUNIT SPT16"/>
    <property type="match status" value="1"/>
</dbReference>
<keyword evidence="1" id="KW-0158">Chromosome</keyword>
<dbReference type="InterPro" id="IPR036005">
    <property type="entry name" value="Creatinase/aminopeptidase-like"/>
</dbReference>